<name>A0A9D2S1Y4_9FIRM</name>
<gene>
    <name evidence="1" type="ORF">H9945_01300</name>
</gene>
<sequence length="303" mass="31782">MLARLAGNHALKQDLSAALRSGRLPHSILLVGEPGCGAGFAARCLAADYLYPAGGPHAEAVLRGEDAESITVRGEGVSGQIKVERIRDARDRIQRSALSADAAGRVLFIYGAQALNGSSANAMLKIMEEPPEGVLFLLTASSAAAVLPTIRSRCAAYTVTPAPADECAAELRRRQPGLDERAADDLAFLYEGRIGAALDVLCDPEAKAARAAARELCRQAQARDTYRAAALLANYERDREGALRLLGQATQAASAALRRPGFDGLEPAHAARLARAVGTAARRIAANGNLRLILTLLAAEATA</sequence>
<protein>
    <submittedName>
        <fullName evidence="1">AAA family ATPase</fullName>
    </submittedName>
</protein>
<dbReference type="GO" id="GO:0006261">
    <property type="term" value="P:DNA-templated DNA replication"/>
    <property type="evidence" value="ECO:0007669"/>
    <property type="project" value="TreeGrafter"/>
</dbReference>
<comment type="caution">
    <text evidence="1">The sequence shown here is derived from an EMBL/GenBank/DDBJ whole genome shotgun (WGS) entry which is preliminary data.</text>
</comment>
<dbReference type="InterPro" id="IPR050238">
    <property type="entry name" value="DNA_Rep/Repair_Clamp_Loader"/>
</dbReference>
<dbReference type="PANTHER" id="PTHR11669">
    <property type="entry name" value="REPLICATION FACTOR C / DNA POLYMERASE III GAMMA-TAU SUBUNIT"/>
    <property type="match status" value="1"/>
</dbReference>
<accession>A0A9D2S1Y4</accession>
<reference evidence="1" key="1">
    <citation type="journal article" date="2021" name="PeerJ">
        <title>Extensive microbial diversity within the chicken gut microbiome revealed by metagenomics and culture.</title>
        <authorList>
            <person name="Gilroy R."/>
            <person name="Ravi A."/>
            <person name="Getino M."/>
            <person name="Pursley I."/>
            <person name="Horton D.L."/>
            <person name="Alikhan N.F."/>
            <person name="Baker D."/>
            <person name="Gharbi K."/>
            <person name="Hall N."/>
            <person name="Watson M."/>
            <person name="Adriaenssens E.M."/>
            <person name="Foster-Nyarko E."/>
            <person name="Jarju S."/>
            <person name="Secka A."/>
            <person name="Antonio M."/>
            <person name="Oren A."/>
            <person name="Chaudhuri R.R."/>
            <person name="La Ragione R."/>
            <person name="Hildebrand F."/>
            <person name="Pallen M.J."/>
        </authorList>
    </citation>
    <scope>NUCLEOTIDE SEQUENCE</scope>
    <source>
        <strain evidence="1">ChiBcec8-13705</strain>
    </source>
</reference>
<reference evidence="1" key="2">
    <citation type="submission" date="2021-04" db="EMBL/GenBank/DDBJ databases">
        <authorList>
            <person name="Gilroy R."/>
        </authorList>
    </citation>
    <scope>NUCLEOTIDE SEQUENCE</scope>
    <source>
        <strain evidence="1">ChiBcec8-13705</strain>
    </source>
</reference>
<dbReference type="Pfam" id="PF13177">
    <property type="entry name" value="DNA_pol3_delta2"/>
    <property type="match status" value="1"/>
</dbReference>
<dbReference type="SUPFAM" id="SSF52540">
    <property type="entry name" value="P-loop containing nucleoside triphosphate hydrolases"/>
    <property type="match status" value="1"/>
</dbReference>
<dbReference type="InterPro" id="IPR027417">
    <property type="entry name" value="P-loop_NTPase"/>
</dbReference>
<dbReference type="Proteomes" id="UP000886803">
    <property type="component" value="Unassembled WGS sequence"/>
</dbReference>
<evidence type="ECO:0000313" key="1">
    <source>
        <dbReference type="EMBL" id="HJB41118.1"/>
    </source>
</evidence>
<evidence type="ECO:0000313" key="2">
    <source>
        <dbReference type="Proteomes" id="UP000886803"/>
    </source>
</evidence>
<organism evidence="1 2">
    <name type="scientific">Candidatus Gemmiger avicola</name>
    <dbReference type="NCBI Taxonomy" id="2838605"/>
    <lineage>
        <taxon>Bacteria</taxon>
        <taxon>Bacillati</taxon>
        <taxon>Bacillota</taxon>
        <taxon>Clostridia</taxon>
        <taxon>Eubacteriales</taxon>
        <taxon>Gemmiger</taxon>
    </lineage>
</organism>
<dbReference type="AlphaFoldDB" id="A0A9D2S1Y4"/>
<proteinExistence type="predicted"/>
<dbReference type="PANTHER" id="PTHR11669:SF8">
    <property type="entry name" value="DNA POLYMERASE III SUBUNIT DELTA"/>
    <property type="match status" value="1"/>
</dbReference>
<dbReference type="EMBL" id="DWYG01000014">
    <property type="protein sequence ID" value="HJB41118.1"/>
    <property type="molecule type" value="Genomic_DNA"/>
</dbReference>
<dbReference type="Gene3D" id="3.40.50.300">
    <property type="entry name" value="P-loop containing nucleotide triphosphate hydrolases"/>
    <property type="match status" value="1"/>
</dbReference>